<reference evidence="6 7" key="1">
    <citation type="submission" date="2022-02" db="EMBL/GenBank/DDBJ databases">
        <title>The genome sequence of Shewanella sp. 3B26.</title>
        <authorList>
            <person name="Du J."/>
        </authorList>
    </citation>
    <scope>NUCLEOTIDE SEQUENCE [LARGE SCALE GENOMIC DNA]</scope>
    <source>
        <strain evidence="6 7">3B26</strain>
    </source>
</reference>
<gene>
    <name evidence="6" type="ORF">MJ923_10670</name>
</gene>
<comment type="subcellular location">
    <subcellularLocation>
        <location evidence="1">Membrane</location>
        <topology evidence="1">Multi-pass membrane protein</topology>
    </subcellularLocation>
</comment>
<dbReference type="InterPro" id="IPR032808">
    <property type="entry name" value="DoxX"/>
</dbReference>
<organism evidence="6 7">
    <name type="scientific">Shewanella zhuhaiensis</name>
    <dbReference type="NCBI Taxonomy" id="2919576"/>
    <lineage>
        <taxon>Bacteria</taxon>
        <taxon>Pseudomonadati</taxon>
        <taxon>Pseudomonadota</taxon>
        <taxon>Gammaproteobacteria</taxon>
        <taxon>Alteromonadales</taxon>
        <taxon>Shewanellaceae</taxon>
        <taxon>Shewanella</taxon>
    </lineage>
</organism>
<feature type="transmembrane region" description="Helical" evidence="5">
    <location>
        <begin position="95"/>
        <end position="111"/>
    </location>
</feature>
<keyword evidence="2 5" id="KW-0812">Transmembrane</keyword>
<evidence type="ECO:0000256" key="1">
    <source>
        <dbReference type="ARBA" id="ARBA00004141"/>
    </source>
</evidence>
<dbReference type="RefSeq" id="WP_240591065.1">
    <property type="nucleotide sequence ID" value="NZ_JAKUDL010000003.1"/>
</dbReference>
<dbReference type="Proteomes" id="UP001297581">
    <property type="component" value="Unassembled WGS sequence"/>
</dbReference>
<evidence type="ECO:0000256" key="2">
    <source>
        <dbReference type="ARBA" id="ARBA00022692"/>
    </source>
</evidence>
<evidence type="ECO:0000313" key="6">
    <source>
        <dbReference type="EMBL" id="MCH4294764.1"/>
    </source>
</evidence>
<accession>A0AAJ1BJ94</accession>
<feature type="transmembrane region" description="Helical" evidence="5">
    <location>
        <begin position="69"/>
        <end position="89"/>
    </location>
</feature>
<name>A0AAJ1BJ94_9GAMM</name>
<evidence type="ECO:0000313" key="7">
    <source>
        <dbReference type="Proteomes" id="UP001297581"/>
    </source>
</evidence>
<dbReference type="AlphaFoldDB" id="A0AAJ1BJ94"/>
<keyword evidence="3 5" id="KW-1133">Transmembrane helix</keyword>
<feature type="transmembrane region" description="Helical" evidence="5">
    <location>
        <begin position="46"/>
        <end position="64"/>
    </location>
</feature>
<sequence length="120" mass="12894">MSKLKGILKLAPIVLLALPMLGFGAAKLAGVPELHRAFHAMNLPAWFGYFIGAAEVAAGIGLLLPRWSALAATGLVPIMAGAAGFHIAFDVPSPFPALIFMALCFYIINLRRKEAIWYPF</sequence>
<evidence type="ECO:0000256" key="5">
    <source>
        <dbReference type="SAM" id="Phobius"/>
    </source>
</evidence>
<keyword evidence="7" id="KW-1185">Reference proteome</keyword>
<evidence type="ECO:0000256" key="4">
    <source>
        <dbReference type="ARBA" id="ARBA00023136"/>
    </source>
</evidence>
<dbReference type="Pfam" id="PF13564">
    <property type="entry name" value="DoxX_2"/>
    <property type="match status" value="1"/>
</dbReference>
<dbReference type="EMBL" id="JAKUDL010000003">
    <property type="protein sequence ID" value="MCH4294764.1"/>
    <property type="molecule type" value="Genomic_DNA"/>
</dbReference>
<comment type="caution">
    <text evidence="6">The sequence shown here is derived from an EMBL/GenBank/DDBJ whole genome shotgun (WGS) entry which is preliminary data.</text>
</comment>
<evidence type="ECO:0000256" key="3">
    <source>
        <dbReference type="ARBA" id="ARBA00022989"/>
    </source>
</evidence>
<proteinExistence type="predicted"/>
<keyword evidence="4 5" id="KW-0472">Membrane</keyword>
<protein>
    <submittedName>
        <fullName evidence="6">DoxX family protein</fullName>
    </submittedName>
</protein>
<dbReference type="GO" id="GO:0016020">
    <property type="term" value="C:membrane"/>
    <property type="evidence" value="ECO:0007669"/>
    <property type="project" value="UniProtKB-SubCell"/>
</dbReference>